<dbReference type="Proteomes" id="UP000007266">
    <property type="component" value="Linkage group 6"/>
</dbReference>
<dbReference type="InParanoid" id="A0A139WG34"/>
<evidence type="ECO:0000313" key="2">
    <source>
        <dbReference type="Proteomes" id="UP000007266"/>
    </source>
</evidence>
<dbReference type="EMBL" id="KQ971348">
    <property type="protein sequence ID" value="KYB26950.1"/>
    <property type="molecule type" value="Genomic_DNA"/>
</dbReference>
<dbReference type="AlphaFoldDB" id="A0A139WG34"/>
<reference evidence="1 2" key="2">
    <citation type="journal article" date="2010" name="Nucleic Acids Res.">
        <title>BeetleBase in 2010: revisions to provide comprehensive genomic information for Tribolium castaneum.</title>
        <authorList>
            <person name="Kim H.S."/>
            <person name="Murphy T."/>
            <person name="Xia J."/>
            <person name="Caragea D."/>
            <person name="Park Y."/>
            <person name="Beeman R.W."/>
            <person name="Lorenzen M.D."/>
            <person name="Butcher S."/>
            <person name="Manak J.R."/>
            <person name="Brown S.J."/>
        </authorList>
    </citation>
    <scope>GENOME REANNOTATION</scope>
    <source>
        <strain evidence="1 2">Georgia GA2</strain>
    </source>
</reference>
<evidence type="ECO:0000313" key="1">
    <source>
        <dbReference type="EMBL" id="KYB26950.1"/>
    </source>
</evidence>
<keyword evidence="2" id="KW-1185">Reference proteome</keyword>
<accession>A0A139WG34</accession>
<proteinExistence type="predicted"/>
<name>A0A139WG34_TRICA</name>
<reference evidence="1 2" key="1">
    <citation type="journal article" date="2008" name="Nature">
        <title>The genome of the model beetle and pest Tribolium castaneum.</title>
        <authorList>
            <consortium name="Tribolium Genome Sequencing Consortium"/>
            <person name="Richards S."/>
            <person name="Gibbs R.A."/>
            <person name="Weinstock G.M."/>
            <person name="Brown S.J."/>
            <person name="Denell R."/>
            <person name="Beeman R.W."/>
            <person name="Gibbs R."/>
            <person name="Beeman R.W."/>
            <person name="Brown S.J."/>
            <person name="Bucher G."/>
            <person name="Friedrich M."/>
            <person name="Grimmelikhuijzen C.J."/>
            <person name="Klingler M."/>
            <person name="Lorenzen M."/>
            <person name="Richards S."/>
            <person name="Roth S."/>
            <person name="Schroder R."/>
            <person name="Tautz D."/>
            <person name="Zdobnov E.M."/>
            <person name="Muzny D."/>
            <person name="Gibbs R.A."/>
            <person name="Weinstock G.M."/>
            <person name="Attaway T."/>
            <person name="Bell S."/>
            <person name="Buhay C.J."/>
            <person name="Chandrabose M.N."/>
            <person name="Chavez D."/>
            <person name="Clerk-Blankenburg K.P."/>
            <person name="Cree A."/>
            <person name="Dao M."/>
            <person name="Davis C."/>
            <person name="Chacko J."/>
            <person name="Dinh H."/>
            <person name="Dugan-Rocha S."/>
            <person name="Fowler G."/>
            <person name="Garner T.T."/>
            <person name="Garnes J."/>
            <person name="Gnirke A."/>
            <person name="Hawes A."/>
            <person name="Hernandez J."/>
            <person name="Hines S."/>
            <person name="Holder M."/>
            <person name="Hume J."/>
            <person name="Jhangiani S.N."/>
            <person name="Joshi V."/>
            <person name="Khan Z.M."/>
            <person name="Jackson L."/>
            <person name="Kovar C."/>
            <person name="Kowis A."/>
            <person name="Lee S."/>
            <person name="Lewis L.R."/>
            <person name="Margolis J."/>
            <person name="Morgan M."/>
            <person name="Nazareth L.V."/>
            <person name="Nguyen N."/>
            <person name="Okwuonu G."/>
            <person name="Parker D."/>
            <person name="Richards S."/>
            <person name="Ruiz S.J."/>
            <person name="Santibanez J."/>
            <person name="Savard J."/>
            <person name="Scherer S.E."/>
            <person name="Schneider B."/>
            <person name="Sodergren E."/>
            <person name="Tautz D."/>
            <person name="Vattahil S."/>
            <person name="Villasana D."/>
            <person name="White C.S."/>
            <person name="Wright R."/>
            <person name="Park Y."/>
            <person name="Beeman R.W."/>
            <person name="Lord J."/>
            <person name="Oppert B."/>
            <person name="Lorenzen M."/>
            <person name="Brown S."/>
            <person name="Wang L."/>
            <person name="Savard J."/>
            <person name="Tautz D."/>
            <person name="Richards S."/>
            <person name="Weinstock G."/>
            <person name="Gibbs R.A."/>
            <person name="Liu Y."/>
            <person name="Worley K."/>
            <person name="Weinstock G."/>
            <person name="Elsik C.G."/>
            <person name="Reese J.T."/>
            <person name="Elhaik E."/>
            <person name="Landan G."/>
            <person name="Graur D."/>
            <person name="Arensburger P."/>
            <person name="Atkinson P."/>
            <person name="Beeman R.W."/>
            <person name="Beidler J."/>
            <person name="Brown S.J."/>
            <person name="Demuth J.P."/>
            <person name="Drury D.W."/>
            <person name="Du Y.Z."/>
            <person name="Fujiwara H."/>
            <person name="Lorenzen M."/>
            <person name="Maselli V."/>
            <person name="Osanai M."/>
            <person name="Park Y."/>
            <person name="Robertson H.M."/>
            <person name="Tu Z."/>
            <person name="Wang J.J."/>
            <person name="Wang S."/>
            <person name="Richards S."/>
            <person name="Song H."/>
            <person name="Zhang L."/>
            <person name="Sodergren E."/>
            <person name="Werner D."/>
            <person name="Stanke M."/>
            <person name="Morgenstern B."/>
            <person name="Solovyev V."/>
            <person name="Kosarev P."/>
            <person name="Brown G."/>
            <person name="Chen H.C."/>
            <person name="Ermolaeva O."/>
            <person name="Hlavina W."/>
            <person name="Kapustin Y."/>
            <person name="Kiryutin B."/>
            <person name="Kitts P."/>
            <person name="Maglott D."/>
            <person name="Pruitt K."/>
            <person name="Sapojnikov V."/>
            <person name="Souvorov A."/>
            <person name="Mackey A.J."/>
            <person name="Waterhouse R.M."/>
            <person name="Wyder S."/>
            <person name="Zdobnov E.M."/>
            <person name="Zdobnov E.M."/>
            <person name="Wyder S."/>
            <person name="Kriventseva E.V."/>
            <person name="Kadowaki T."/>
            <person name="Bork P."/>
            <person name="Aranda M."/>
            <person name="Bao R."/>
            <person name="Beermann A."/>
            <person name="Berns N."/>
            <person name="Bolognesi R."/>
            <person name="Bonneton F."/>
            <person name="Bopp D."/>
            <person name="Brown S.J."/>
            <person name="Bucher G."/>
            <person name="Butts T."/>
            <person name="Chaumot A."/>
            <person name="Denell R.E."/>
            <person name="Ferrier D.E."/>
            <person name="Friedrich M."/>
            <person name="Gordon C.M."/>
            <person name="Jindra M."/>
            <person name="Klingler M."/>
            <person name="Lan Q."/>
            <person name="Lattorff H.M."/>
            <person name="Laudet V."/>
            <person name="von Levetsow C."/>
            <person name="Liu Z."/>
            <person name="Lutz R."/>
            <person name="Lynch J.A."/>
            <person name="da Fonseca R.N."/>
            <person name="Posnien N."/>
            <person name="Reuter R."/>
            <person name="Roth S."/>
            <person name="Savard J."/>
            <person name="Schinko J.B."/>
            <person name="Schmitt C."/>
            <person name="Schoppmeier M."/>
            <person name="Schroder R."/>
            <person name="Shippy T.D."/>
            <person name="Simonnet F."/>
            <person name="Marques-Souza H."/>
            <person name="Tautz D."/>
            <person name="Tomoyasu Y."/>
            <person name="Trauner J."/>
            <person name="Van der Zee M."/>
            <person name="Vervoort M."/>
            <person name="Wittkopp N."/>
            <person name="Wimmer E.A."/>
            <person name="Yang X."/>
            <person name="Jones A.K."/>
            <person name="Sattelle D.B."/>
            <person name="Ebert P.R."/>
            <person name="Nelson D."/>
            <person name="Scott J.G."/>
            <person name="Beeman R.W."/>
            <person name="Muthukrishnan S."/>
            <person name="Kramer K.J."/>
            <person name="Arakane Y."/>
            <person name="Beeman R.W."/>
            <person name="Zhu Q."/>
            <person name="Hogenkamp D."/>
            <person name="Dixit R."/>
            <person name="Oppert B."/>
            <person name="Jiang H."/>
            <person name="Zou Z."/>
            <person name="Marshall J."/>
            <person name="Elpidina E."/>
            <person name="Vinokurov K."/>
            <person name="Oppert C."/>
            <person name="Zou Z."/>
            <person name="Evans J."/>
            <person name="Lu Z."/>
            <person name="Zhao P."/>
            <person name="Sumathipala N."/>
            <person name="Altincicek B."/>
            <person name="Vilcinskas A."/>
            <person name="Williams M."/>
            <person name="Hultmark D."/>
            <person name="Hetru C."/>
            <person name="Jiang H."/>
            <person name="Grimmelikhuijzen C.J."/>
            <person name="Hauser F."/>
            <person name="Cazzamali G."/>
            <person name="Williamson M."/>
            <person name="Park Y."/>
            <person name="Li B."/>
            <person name="Tanaka Y."/>
            <person name="Predel R."/>
            <person name="Neupert S."/>
            <person name="Schachtner J."/>
            <person name="Verleyen P."/>
            <person name="Raible F."/>
            <person name="Bork P."/>
            <person name="Friedrich M."/>
            <person name="Walden K.K."/>
            <person name="Robertson H.M."/>
            <person name="Angeli S."/>
            <person name="Foret S."/>
            <person name="Bucher G."/>
            <person name="Schuetz S."/>
            <person name="Maleszka R."/>
            <person name="Wimmer E.A."/>
            <person name="Beeman R.W."/>
            <person name="Lorenzen M."/>
            <person name="Tomoyasu Y."/>
            <person name="Miller S.C."/>
            <person name="Grossmann D."/>
            <person name="Bucher G."/>
        </authorList>
    </citation>
    <scope>NUCLEOTIDE SEQUENCE [LARGE SCALE GENOMIC DNA]</scope>
    <source>
        <strain evidence="1 2">Georgia GA2</strain>
    </source>
</reference>
<protein>
    <submittedName>
        <fullName evidence="1">Uncharacterized protein</fullName>
    </submittedName>
</protein>
<gene>
    <name evidence="1" type="primary">AUGUSTUS-3.0.2_33478</name>
    <name evidence="1" type="ORF">TcasGA2_TC033478</name>
</gene>
<organism evidence="1 2">
    <name type="scientific">Tribolium castaneum</name>
    <name type="common">Red flour beetle</name>
    <dbReference type="NCBI Taxonomy" id="7070"/>
    <lineage>
        <taxon>Eukaryota</taxon>
        <taxon>Metazoa</taxon>
        <taxon>Ecdysozoa</taxon>
        <taxon>Arthropoda</taxon>
        <taxon>Hexapoda</taxon>
        <taxon>Insecta</taxon>
        <taxon>Pterygota</taxon>
        <taxon>Neoptera</taxon>
        <taxon>Endopterygota</taxon>
        <taxon>Coleoptera</taxon>
        <taxon>Polyphaga</taxon>
        <taxon>Cucujiformia</taxon>
        <taxon>Tenebrionidae</taxon>
        <taxon>Tenebrionidae incertae sedis</taxon>
        <taxon>Tribolium</taxon>
    </lineage>
</organism>
<sequence>MPINPGLGSVGSQCAVPNFTMEKILNLKFGAQLMHPLESSGS</sequence>